<dbReference type="InterPro" id="IPR000719">
    <property type="entry name" value="Prot_kinase_dom"/>
</dbReference>
<evidence type="ECO:0000256" key="4">
    <source>
        <dbReference type="ARBA" id="ARBA00022840"/>
    </source>
</evidence>
<dbReference type="InterPro" id="IPR002372">
    <property type="entry name" value="PQQ_rpt_dom"/>
</dbReference>
<keyword evidence="4 5" id="KW-0067">ATP-binding</keyword>
<feature type="binding site" evidence="5">
    <location>
        <position position="45"/>
    </location>
    <ligand>
        <name>ATP</name>
        <dbReference type="ChEBI" id="CHEBI:30616"/>
    </ligand>
</feature>
<evidence type="ECO:0000256" key="3">
    <source>
        <dbReference type="ARBA" id="ARBA00022777"/>
    </source>
</evidence>
<dbReference type="AlphaFoldDB" id="A0A841HZA2"/>
<dbReference type="SUPFAM" id="SSF50998">
    <property type="entry name" value="Quinoprotein alcohol dehydrogenase-like"/>
    <property type="match status" value="2"/>
</dbReference>
<keyword evidence="3" id="KW-0418">Kinase</keyword>
<dbReference type="Proteomes" id="UP000569951">
    <property type="component" value="Unassembled WGS sequence"/>
</dbReference>
<protein>
    <submittedName>
        <fullName evidence="7">Outer membrane protein assembly factor BamB</fullName>
    </submittedName>
</protein>
<name>A0A841HZA2_9DEIO</name>
<dbReference type="PANTHER" id="PTHR43289:SF34">
    <property type="entry name" value="SERINE_THREONINE-PROTEIN KINASE YBDM-RELATED"/>
    <property type="match status" value="1"/>
</dbReference>
<evidence type="ECO:0000256" key="2">
    <source>
        <dbReference type="ARBA" id="ARBA00022741"/>
    </source>
</evidence>
<reference evidence="7 8" key="1">
    <citation type="submission" date="2020-08" db="EMBL/GenBank/DDBJ databases">
        <title>Genomic Encyclopedia of Type Strains, Phase IV (KMG-IV): sequencing the most valuable type-strain genomes for metagenomic binning, comparative biology and taxonomic classification.</title>
        <authorList>
            <person name="Goeker M."/>
        </authorList>
    </citation>
    <scope>NUCLEOTIDE SEQUENCE [LARGE SCALE GENOMIC DNA]</scope>
    <source>
        <strain evidence="7 8">DSM 21458</strain>
    </source>
</reference>
<dbReference type="InterPro" id="IPR008266">
    <property type="entry name" value="Tyr_kinase_AS"/>
</dbReference>
<proteinExistence type="predicted"/>
<dbReference type="Pfam" id="PF00069">
    <property type="entry name" value="Pkinase"/>
    <property type="match status" value="1"/>
</dbReference>
<dbReference type="GO" id="GO:0004674">
    <property type="term" value="F:protein serine/threonine kinase activity"/>
    <property type="evidence" value="ECO:0007669"/>
    <property type="project" value="TreeGrafter"/>
</dbReference>
<dbReference type="Gene3D" id="3.30.200.20">
    <property type="entry name" value="Phosphorylase Kinase, domain 1"/>
    <property type="match status" value="1"/>
</dbReference>
<dbReference type="PROSITE" id="PS50011">
    <property type="entry name" value="PROTEIN_KINASE_DOM"/>
    <property type="match status" value="1"/>
</dbReference>
<dbReference type="CDD" id="cd14014">
    <property type="entry name" value="STKc_PknB_like"/>
    <property type="match status" value="1"/>
</dbReference>
<organism evidence="7 8">
    <name type="scientific">Deinobacterium chartae</name>
    <dbReference type="NCBI Taxonomy" id="521158"/>
    <lineage>
        <taxon>Bacteria</taxon>
        <taxon>Thermotogati</taxon>
        <taxon>Deinococcota</taxon>
        <taxon>Deinococci</taxon>
        <taxon>Deinococcales</taxon>
        <taxon>Deinococcaceae</taxon>
        <taxon>Deinobacterium</taxon>
    </lineage>
</organism>
<dbReference type="SUPFAM" id="SSF56112">
    <property type="entry name" value="Protein kinase-like (PK-like)"/>
    <property type="match status" value="1"/>
</dbReference>
<keyword evidence="2 5" id="KW-0547">Nucleotide-binding</keyword>
<evidence type="ECO:0000313" key="7">
    <source>
        <dbReference type="EMBL" id="MBB6097222.1"/>
    </source>
</evidence>
<dbReference type="InterPro" id="IPR018391">
    <property type="entry name" value="PQQ_b-propeller_rpt"/>
</dbReference>
<gene>
    <name evidence="7" type="ORF">HNR42_000636</name>
</gene>
<dbReference type="Pfam" id="PF13360">
    <property type="entry name" value="PQQ_2"/>
    <property type="match status" value="3"/>
</dbReference>
<dbReference type="RefSeq" id="WP_183984433.1">
    <property type="nucleotide sequence ID" value="NZ_JACHHG010000002.1"/>
</dbReference>
<dbReference type="InterPro" id="IPR015943">
    <property type="entry name" value="WD40/YVTN_repeat-like_dom_sf"/>
</dbReference>
<keyword evidence="8" id="KW-1185">Reference proteome</keyword>
<dbReference type="PANTHER" id="PTHR43289">
    <property type="entry name" value="MITOGEN-ACTIVATED PROTEIN KINASE KINASE KINASE 20-RELATED"/>
    <property type="match status" value="1"/>
</dbReference>
<evidence type="ECO:0000256" key="5">
    <source>
        <dbReference type="PROSITE-ProRule" id="PRU10141"/>
    </source>
</evidence>
<dbReference type="SMART" id="SM00564">
    <property type="entry name" value="PQQ"/>
    <property type="match status" value="5"/>
</dbReference>
<evidence type="ECO:0000256" key="1">
    <source>
        <dbReference type="ARBA" id="ARBA00022679"/>
    </source>
</evidence>
<dbReference type="PROSITE" id="PS00107">
    <property type="entry name" value="PROTEIN_KINASE_ATP"/>
    <property type="match status" value="1"/>
</dbReference>
<dbReference type="InterPro" id="IPR011009">
    <property type="entry name" value="Kinase-like_dom_sf"/>
</dbReference>
<dbReference type="InterPro" id="IPR011047">
    <property type="entry name" value="Quinoprotein_ADH-like_sf"/>
</dbReference>
<accession>A0A841HZA2</accession>
<evidence type="ECO:0000313" key="8">
    <source>
        <dbReference type="Proteomes" id="UP000569951"/>
    </source>
</evidence>
<dbReference type="EMBL" id="JACHHG010000002">
    <property type="protein sequence ID" value="MBB6097222.1"/>
    <property type="molecule type" value="Genomic_DNA"/>
</dbReference>
<dbReference type="PROSITE" id="PS00109">
    <property type="entry name" value="PROTEIN_KINASE_TYR"/>
    <property type="match status" value="1"/>
</dbReference>
<dbReference type="Gene3D" id="2.130.10.10">
    <property type="entry name" value="YVTN repeat-like/Quinoprotein amine dehydrogenase"/>
    <property type="match status" value="2"/>
</dbReference>
<sequence length="641" mass="70413">MDPRPDSPSPLLADRYRTLERIGEGGSALVYRATDAHLGREVALKLLHDHVLPSDRRRFEREIRTLSRISHPGVISIYDLGTDEQGRLYFTMQLLEGGPFHCLGPLEDTPEQHERFLEAAHEVVAALDHIHAAGMIHRDLTPHNILLGADGRPRIMDFGLVYLSEGTRDLTRTGYTLGTPQYMAPEQAKGGRIGPATDLYSFGAVMYRAVTGRVPFEGDNDQAILYQHVYEPPLPPEQVNPAVPRPISEALLIFLAKRYEDRPASGAAAALHLRGALEAVRRSHVPGQYRGGLARAGYHPGGPTDPRRLEAAWELKLAGEVSWPAAVVGGRDYLAVGTRRSTLSLLEHSGHRYAELPAADEVTGPVTLERKHVVYGAWDGSVRKVDLRTGVERWRHRTRAEITSAPSRWGDSYLIASRDGHLHSVDEESGELRWAYKTVAPIAASPLVWGGSAIVADEEGWIHGLDASGGSPLWKVQLSAVHATPCVAPTGRESALLIVPTWEGELHALRMILERGRYRPDAADPLSWTYDLEAELWASPAVWGQRVFVGSWSGDLRCLDLVSGDDLWELHLGGRITASPVVSGGYVYVATEDGEVLAVNALSGTPVWRERFDVGVQATPLVMDGALYVAFMDGTVRAFRH</sequence>
<dbReference type="GO" id="GO:0005524">
    <property type="term" value="F:ATP binding"/>
    <property type="evidence" value="ECO:0007669"/>
    <property type="project" value="UniProtKB-UniRule"/>
</dbReference>
<dbReference type="Gene3D" id="1.10.510.10">
    <property type="entry name" value="Transferase(Phosphotransferase) domain 1"/>
    <property type="match status" value="1"/>
</dbReference>
<evidence type="ECO:0000259" key="6">
    <source>
        <dbReference type="PROSITE" id="PS50011"/>
    </source>
</evidence>
<dbReference type="InterPro" id="IPR017441">
    <property type="entry name" value="Protein_kinase_ATP_BS"/>
</dbReference>
<keyword evidence="1" id="KW-0808">Transferase</keyword>
<feature type="domain" description="Protein kinase" evidence="6">
    <location>
        <begin position="16"/>
        <end position="275"/>
    </location>
</feature>
<comment type="caution">
    <text evidence="7">The sequence shown here is derived from an EMBL/GenBank/DDBJ whole genome shotgun (WGS) entry which is preliminary data.</text>
</comment>